<gene>
    <name evidence="1" type="ORF">MYCIT1_LOCUS8303</name>
</gene>
<protein>
    <submittedName>
        <fullName evidence="1">Uncharacterized protein</fullName>
    </submittedName>
</protein>
<dbReference type="EMBL" id="CAVNYO010000109">
    <property type="protein sequence ID" value="CAK5266515.1"/>
    <property type="molecule type" value="Genomic_DNA"/>
</dbReference>
<accession>A0AAD2Q1S0</accession>
<name>A0AAD2Q1S0_9AGAR</name>
<reference evidence="1" key="1">
    <citation type="submission" date="2023-11" db="EMBL/GenBank/DDBJ databases">
        <authorList>
            <person name="De Vega J J."/>
            <person name="De Vega J J."/>
        </authorList>
    </citation>
    <scope>NUCLEOTIDE SEQUENCE</scope>
</reference>
<dbReference type="AlphaFoldDB" id="A0AAD2Q1S0"/>
<evidence type="ECO:0000313" key="1">
    <source>
        <dbReference type="EMBL" id="CAK5266515.1"/>
    </source>
</evidence>
<evidence type="ECO:0000313" key="2">
    <source>
        <dbReference type="Proteomes" id="UP001295794"/>
    </source>
</evidence>
<sequence>MSQELPLLRSTAVNCLCSASSSDRFRTIEARAIGDMQQQQDLQIAVPLCDIQWPHSKGCLGLPFSACRILHSHPSSGFAQIGGGTP</sequence>
<dbReference type="Proteomes" id="UP001295794">
    <property type="component" value="Unassembled WGS sequence"/>
</dbReference>
<feature type="non-terminal residue" evidence="1">
    <location>
        <position position="86"/>
    </location>
</feature>
<proteinExistence type="predicted"/>
<comment type="caution">
    <text evidence="1">The sequence shown here is derived from an EMBL/GenBank/DDBJ whole genome shotgun (WGS) entry which is preliminary data.</text>
</comment>
<keyword evidence="2" id="KW-1185">Reference proteome</keyword>
<organism evidence="1 2">
    <name type="scientific">Mycena citricolor</name>
    <dbReference type="NCBI Taxonomy" id="2018698"/>
    <lineage>
        <taxon>Eukaryota</taxon>
        <taxon>Fungi</taxon>
        <taxon>Dikarya</taxon>
        <taxon>Basidiomycota</taxon>
        <taxon>Agaricomycotina</taxon>
        <taxon>Agaricomycetes</taxon>
        <taxon>Agaricomycetidae</taxon>
        <taxon>Agaricales</taxon>
        <taxon>Marasmiineae</taxon>
        <taxon>Mycenaceae</taxon>
        <taxon>Mycena</taxon>
    </lineage>
</organism>